<gene>
    <name evidence="2" type="ORF">A6E15_10895</name>
</gene>
<keyword evidence="3" id="KW-1185">Reference proteome</keyword>
<dbReference type="Proteomes" id="UP000189370">
    <property type="component" value="Unassembled WGS sequence"/>
</dbReference>
<dbReference type="RefSeq" id="WP_076146203.1">
    <property type="nucleotide sequence ID" value="NZ_LWLN01000001.1"/>
</dbReference>
<organism evidence="2 3">
    <name type="scientific">Natrinema saccharevitans</name>
    <dbReference type="NCBI Taxonomy" id="301967"/>
    <lineage>
        <taxon>Archaea</taxon>
        <taxon>Methanobacteriati</taxon>
        <taxon>Methanobacteriota</taxon>
        <taxon>Stenosarchaea group</taxon>
        <taxon>Halobacteria</taxon>
        <taxon>Halobacteriales</taxon>
        <taxon>Natrialbaceae</taxon>
        <taxon>Natrinema</taxon>
    </lineage>
</organism>
<evidence type="ECO:0000313" key="3">
    <source>
        <dbReference type="Proteomes" id="UP000189370"/>
    </source>
</evidence>
<keyword evidence="2" id="KW-0269">Exonuclease</keyword>
<reference evidence="3" key="1">
    <citation type="submission" date="2016-04" db="EMBL/GenBank/DDBJ databases">
        <authorList>
            <person name="Chen S.-C."/>
            <person name="Lai M.-C."/>
        </authorList>
    </citation>
    <scope>NUCLEOTIDE SEQUENCE [LARGE SCALE GENOMIC DNA]</scope>
    <source>
        <strain evidence="3">AB14</strain>
    </source>
</reference>
<dbReference type="OrthoDB" id="157374at2157"/>
<name>A0A1S8AY17_9EURY</name>
<dbReference type="STRING" id="301967.A6E15_10895"/>
<evidence type="ECO:0000313" key="2">
    <source>
        <dbReference type="EMBL" id="OLZ41459.1"/>
    </source>
</evidence>
<dbReference type="GO" id="GO:0004527">
    <property type="term" value="F:exonuclease activity"/>
    <property type="evidence" value="ECO:0007669"/>
    <property type="project" value="UniProtKB-KW"/>
</dbReference>
<keyword evidence="2" id="KW-0540">Nuclease</keyword>
<dbReference type="EMBL" id="LWLN01000001">
    <property type="protein sequence ID" value="OLZ41459.1"/>
    <property type="molecule type" value="Genomic_DNA"/>
</dbReference>
<feature type="region of interest" description="Disordered" evidence="1">
    <location>
        <begin position="330"/>
        <end position="349"/>
    </location>
</feature>
<evidence type="ECO:0000256" key="1">
    <source>
        <dbReference type="SAM" id="MobiDB-lite"/>
    </source>
</evidence>
<proteinExistence type="predicted"/>
<sequence>MATEGRSAPSSSATTALESAGFVRLIARADGDAIAASALLARALADRDTPYQITVGRTIAERTTRVHAPTADGDATVVVGTVDATADDEPIRLSATDRPAVLEAVDLVRDLGATPDPVLALAGVVAAGGDPGAGESEWLVERALERGLVDRRPGVAVPTADPIDGLAHSTRLRAPWSGNPEATREALADVAADPDALEADDRRAIGSLVALDTVGADAASDAAAATIGRALRPYATPEAPVATLGGFADVLTALARTEPGTATALALGHDVRDRALEGWREHGRRAHAALAAASLERYDGLVVVGVDDAPVETIARLAVDYRSPEPTVLAINEGHGPSSNRTQSDDGDDEAAIATREDDSLGAALEGIARELADAGPETDADGGVAYDVGHRRGYLRYDPGLDDETVVTTVRDLL</sequence>
<protein>
    <submittedName>
        <fullName evidence="2">Exonuclease</fullName>
    </submittedName>
</protein>
<accession>A0A1S8AY17</accession>
<keyword evidence="2" id="KW-0378">Hydrolase</keyword>
<comment type="caution">
    <text evidence="2">The sequence shown here is derived from an EMBL/GenBank/DDBJ whole genome shotgun (WGS) entry which is preliminary data.</text>
</comment>
<dbReference type="AlphaFoldDB" id="A0A1S8AY17"/>